<sequence>CWITYEEENVINTVTLTRVILDNDTDSTQLEVMGIWSRGQTMVETLESWYVSLRSYAKSRGCTRLVCYGGGQSLDALSKIANTEVSQVLIVEV</sequence>
<proteinExistence type="predicted"/>
<name>X0WV29_9ZZZZ</name>
<evidence type="ECO:0000313" key="1">
    <source>
        <dbReference type="EMBL" id="GAG16591.1"/>
    </source>
</evidence>
<organism evidence="1">
    <name type="scientific">marine sediment metagenome</name>
    <dbReference type="NCBI Taxonomy" id="412755"/>
    <lineage>
        <taxon>unclassified sequences</taxon>
        <taxon>metagenomes</taxon>
        <taxon>ecological metagenomes</taxon>
    </lineage>
</organism>
<comment type="caution">
    <text evidence="1">The sequence shown here is derived from an EMBL/GenBank/DDBJ whole genome shotgun (WGS) entry which is preliminary data.</text>
</comment>
<feature type="non-terminal residue" evidence="1">
    <location>
        <position position="1"/>
    </location>
</feature>
<gene>
    <name evidence="1" type="ORF">S01H1_50613</name>
</gene>
<protein>
    <submittedName>
        <fullName evidence="1">Uncharacterized protein</fullName>
    </submittedName>
</protein>
<accession>X0WV29</accession>
<reference evidence="1" key="1">
    <citation type="journal article" date="2014" name="Front. Microbiol.">
        <title>High frequency of phylogenetically diverse reductive dehalogenase-homologous genes in deep subseafloor sedimentary metagenomes.</title>
        <authorList>
            <person name="Kawai M."/>
            <person name="Futagami T."/>
            <person name="Toyoda A."/>
            <person name="Takaki Y."/>
            <person name="Nishi S."/>
            <person name="Hori S."/>
            <person name="Arai W."/>
            <person name="Tsubouchi T."/>
            <person name="Morono Y."/>
            <person name="Uchiyama I."/>
            <person name="Ito T."/>
            <person name="Fujiyama A."/>
            <person name="Inagaki F."/>
            <person name="Takami H."/>
        </authorList>
    </citation>
    <scope>NUCLEOTIDE SEQUENCE</scope>
    <source>
        <strain evidence="1">Expedition CK06-06</strain>
    </source>
</reference>
<dbReference type="AlphaFoldDB" id="X0WV29"/>
<dbReference type="EMBL" id="BARS01032618">
    <property type="protein sequence ID" value="GAG16591.1"/>
    <property type="molecule type" value="Genomic_DNA"/>
</dbReference>